<organism evidence="3 4">
    <name type="scientific">Ensete ventricosum</name>
    <name type="common">Abyssinian banana</name>
    <name type="synonym">Musa ensete</name>
    <dbReference type="NCBI Taxonomy" id="4639"/>
    <lineage>
        <taxon>Eukaryota</taxon>
        <taxon>Viridiplantae</taxon>
        <taxon>Streptophyta</taxon>
        <taxon>Embryophyta</taxon>
        <taxon>Tracheophyta</taxon>
        <taxon>Spermatophyta</taxon>
        <taxon>Magnoliopsida</taxon>
        <taxon>Liliopsida</taxon>
        <taxon>Zingiberales</taxon>
        <taxon>Musaceae</taxon>
        <taxon>Ensete</taxon>
    </lineage>
</organism>
<dbReference type="EMBL" id="AMZH03011119">
    <property type="protein sequence ID" value="RRT53484.1"/>
    <property type="molecule type" value="Genomic_DNA"/>
</dbReference>
<evidence type="ECO:0000313" key="4">
    <source>
        <dbReference type="Proteomes" id="UP000287651"/>
    </source>
</evidence>
<evidence type="ECO:0000256" key="2">
    <source>
        <dbReference type="ARBA" id="ARBA00022737"/>
    </source>
</evidence>
<keyword evidence="1" id="KW-0853">WD repeat</keyword>
<dbReference type="GO" id="GO:1990757">
    <property type="term" value="F:ubiquitin ligase activator activity"/>
    <property type="evidence" value="ECO:0007669"/>
    <property type="project" value="TreeGrafter"/>
</dbReference>
<keyword evidence="2" id="KW-0677">Repeat</keyword>
<dbReference type="GO" id="GO:1905786">
    <property type="term" value="P:positive regulation of anaphase-promoting complex-dependent catabolic process"/>
    <property type="evidence" value="ECO:0007669"/>
    <property type="project" value="TreeGrafter"/>
</dbReference>
<evidence type="ECO:0000256" key="1">
    <source>
        <dbReference type="ARBA" id="ARBA00022574"/>
    </source>
</evidence>
<dbReference type="InterPro" id="IPR015943">
    <property type="entry name" value="WD40/YVTN_repeat-like_dom_sf"/>
</dbReference>
<evidence type="ECO:0008006" key="5">
    <source>
        <dbReference type="Google" id="ProtNLM"/>
    </source>
</evidence>
<feature type="non-terminal residue" evidence="3">
    <location>
        <position position="1"/>
    </location>
</feature>
<dbReference type="InterPro" id="IPR033010">
    <property type="entry name" value="Cdc20/Fizzy"/>
</dbReference>
<gene>
    <name evidence="3" type="ORF">B296_00044978</name>
</gene>
<proteinExistence type="predicted"/>
<evidence type="ECO:0000313" key="3">
    <source>
        <dbReference type="EMBL" id="RRT53484.1"/>
    </source>
</evidence>
<protein>
    <recommendedName>
        <fullName evidence="5">Anaphase-promoting complex subunit 4 WD40 domain-containing protein</fullName>
    </recommendedName>
</protein>
<dbReference type="Gene3D" id="2.130.10.10">
    <property type="entry name" value="YVTN repeat-like/Quinoprotein amine dehydrogenase"/>
    <property type="match status" value="1"/>
</dbReference>
<comment type="caution">
    <text evidence="3">The sequence shown here is derived from an EMBL/GenBank/DDBJ whole genome shotgun (WGS) entry which is preliminary data.</text>
</comment>
<dbReference type="PANTHER" id="PTHR19918">
    <property type="entry name" value="CELL DIVISION CYCLE 20 CDC20 FIZZY -RELATED"/>
    <property type="match status" value="1"/>
</dbReference>
<name>A0A426YP56_ENSVE</name>
<dbReference type="PANTHER" id="PTHR19918:SF43">
    <property type="entry name" value="CELL DIVISION CYCLE 20.2, COFACTOR OF APC COMPLEX-LIKE ISOFORM X2"/>
    <property type="match status" value="1"/>
</dbReference>
<dbReference type="Proteomes" id="UP000287651">
    <property type="component" value="Unassembled WGS sequence"/>
</dbReference>
<dbReference type="GO" id="GO:0005680">
    <property type="term" value="C:anaphase-promoting complex"/>
    <property type="evidence" value="ECO:0007669"/>
    <property type="project" value="TreeGrafter"/>
</dbReference>
<accession>A0A426YP56</accession>
<dbReference type="GO" id="GO:0031145">
    <property type="term" value="P:anaphase-promoting complex-dependent catabolic process"/>
    <property type="evidence" value="ECO:0007669"/>
    <property type="project" value="TreeGrafter"/>
</dbReference>
<reference evidence="3 4" key="1">
    <citation type="journal article" date="2014" name="Agronomy (Basel)">
        <title>A Draft Genome Sequence for Ensete ventricosum, the Drought-Tolerant Tree Against Hunger.</title>
        <authorList>
            <person name="Harrison J."/>
            <person name="Moore K.A."/>
            <person name="Paszkiewicz K."/>
            <person name="Jones T."/>
            <person name="Grant M."/>
            <person name="Ambacheew D."/>
            <person name="Muzemil S."/>
            <person name="Studholme D.J."/>
        </authorList>
    </citation>
    <scope>NUCLEOTIDE SEQUENCE [LARGE SCALE GENOMIC DNA]</scope>
</reference>
<dbReference type="GO" id="GO:0010997">
    <property type="term" value="F:anaphase-promoting complex binding"/>
    <property type="evidence" value="ECO:0007669"/>
    <property type="project" value="InterPro"/>
</dbReference>
<sequence>VCALEWNRHEKEILSAQGYGQNQLSLWAYPSMTKIADLTGHTARVLHLSQVN</sequence>
<dbReference type="AlphaFoldDB" id="A0A426YP56"/>